<feature type="compositionally biased region" description="Acidic residues" evidence="1">
    <location>
        <begin position="136"/>
        <end position="147"/>
    </location>
</feature>
<dbReference type="eggNOG" id="ENOG502THUV">
    <property type="taxonomic scope" value="Eukaryota"/>
</dbReference>
<feature type="region of interest" description="Disordered" evidence="1">
    <location>
        <begin position="39"/>
        <end position="69"/>
    </location>
</feature>
<name>E3N9W3_CAERE</name>
<evidence type="ECO:0000313" key="3">
    <source>
        <dbReference type="Proteomes" id="UP000008281"/>
    </source>
</evidence>
<dbReference type="InParanoid" id="E3N9W3"/>
<dbReference type="HOGENOM" id="CLU_1769791_0_0_1"/>
<feature type="region of interest" description="Disordered" evidence="1">
    <location>
        <begin position="115"/>
        <end position="147"/>
    </location>
</feature>
<evidence type="ECO:0000256" key="1">
    <source>
        <dbReference type="SAM" id="MobiDB-lite"/>
    </source>
</evidence>
<sequence length="147" mass="16697">MTTPHRRRLTDDVFTADSDEDDDDAEFRSSTWNFIENNNSSRRSESYLTTPRPMTLFSRGTGGGRAMSNGMETRTAFRELPTTPISATRTASTYQFHYVTRRVSSTGARHTTVELEHSARDLPPTDQQQQPVQELEGLDMDSDEDDE</sequence>
<keyword evidence="3" id="KW-1185">Reference proteome</keyword>
<proteinExistence type="predicted"/>
<dbReference type="EMBL" id="DS268569">
    <property type="protein sequence ID" value="EFO90832.1"/>
    <property type="molecule type" value="Genomic_DNA"/>
</dbReference>
<reference evidence="2" key="1">
    <citation type="submission" date="2007-07" db="EMBL/GenBank/DDBJ databases">
        <title>PCAP assembly of the Caenorhabditis remanei genome.</title>
        <authorList>
            <consortium name="The Caenorhabditis remanei Sequencing Consortium"/>
            <person name="Wilson R.K."/>
        </authorList>
    </citation>
    <scope>NUCLEOTIDE SEQUENCE [LARGE SCALE GENOMIC DNA]</scope>
    <source>
        <strain evidence="2">PB4641</strain>
    </source>
</reference>
<dbReference type="Proteomes" id="UP000008281">
    <property type="component" value="Unassembled WGS sequence"/>
</dbReference>
<feature type="region of interest" description="Disordered" evidence="1">
    <location>
        <begin position="1"/>
        <end position="26"/>
    </location>
</feature>
<organism evidence="3">
    <name type="scientific">Caenorhabditis remanei</name>
    <name type="common">Caenorhabditis vulgaris</name>
    <dbReference type="NCBI Taxonomy" id="31234"/>
    <lineage>
        <taxon>Eukaryota</taxon>
        <taxon>Metazoa</taxon>
        <taxon>Ecdysozoa</taxon>
        <taxon>Nematoda</taxon>
        <taxon>Chromadorea</taxon>
        <taxon>Rhabditida</taxon>
        <taxon>Rhabditina</taxon>
        <taxon>Rhabditomorpha</taxon>
        <taxon>Rhabditoidea</taxon>
        <taxon>Rhabditidae</taxon>
        <taxon>Peloderinae</taxon>
        <taxon>Caenorhabditis</taxon>
    </lineage>
</organism>
<evidence type="ECO:0000313" key="2">
    <source>
        <dbReference type="EMBL" id="EFO90832.1"/>
    </source>
</evidence>
<dbReference type="OrthoDB" id="10523183at2759"/>
<dbReference type="AlphaFoldDB" id="E3N9W3"/>
<protein>
    <submittedName>
        <fullName evidence="2">Uncharacterized protein</fullName>
    </submittedName>
</protein>
<accession>E3N9W3</accession>
<gene>
    <name evidence="2" type="ORF">CRE_09764</name>
</gene>